<dbReference type="InterPro" id="IPR036375">
    <property type="entry name" value="Hemopexin-like_dom_sf"/>
</dbReference>
<dbReference type="SUPFAM" id="SSF50923">
    <property type="entry name" value="Hemopexin-like domain"/>
    <property type="match status" value="1"/>
</dbReference>
<evidence type="ECO:0000256" key="1">
    <source>
        <dbReference type="SAM" id="MobiDB-lite"/>
    </source>
</evidence>
<keyword evidence="3" id="KW-1185">Reference proteome</keyword>
<dbReference type="OrthoDB" id="9163011at2"/>
<feature type="compositionally biased region" description="Basic residues" evidence="1">
    <location>
        <begin position="266"/>
        <end position="276"/>
    </location>
</feature>
<dbReference type="RefSeq" id="WP_066660014.1">
    <property type="nucleotide sequence ID" value="NZ_CBCSCL010000004.1"/>
</dbReference>
<name>A0A193GH64_9BORD</name>
<sequence>MATTDSASTNDQTLLYLFCGEKYVVVDDYGINGPRDVFQRPTPIARTWPRLADYAPGGGAAGEGDGEGNTFATGVDAVYYEEKSSKLVFFKGDSCAIQNCNDNTWEFGLITDYYDVPPLFAQDIDGAVVGRSRDPNVATQLFLLKNGQYASGQSVEPGQGSKVSLLTTGTETQAGWPVSGADITAAAAYVYPPDSQTWESTLFVTQKQNAQISSASDYKVMFYQSTSKDAAPNQLWPSYASYPIDAATRLNPATIPDESGADPDHKHGHHHGHGGC</sequence>
<accession>A0A193GH64</accession>
<dbReference type="AlphaFoldDB" id="A0A193GH64"/>
<dbReference type="Gene3D" id="2.110.10.10">
    <property type="entry name" value="Hemopexin-like domain"/>
    <property type="match status" value="1"/>
</dbReference>
<feature type="region of interest" description="Disordered" evidence="1">
    <location>
        <begin position="251"/>
        <end position="276"/>
    </location>
</feature>
<dbReference type="EMBL" id="CP016172">
    <property type="protein sequence ID" value="ANN78634.1"/>
    <property type="molecule type" value="Genomic_DNA"/>
</dbReference>
<dbReference type="KEGG" id="bfz:BAU07_17290"/>
<reference evidence="2 3" key="1">
    <citation type="submission" date="2016-06" db="EMBL/GenBank/DDBJ databases">
        <title>Complete genome sequences of Bordetella bronchialis and Bordetella flabilis.</title>
        <authorList>
            <person name="LiPuma J.J."/>
            <person name="Spilker T."/>
        </authorList>
    </citation>
    <scope>NUCLEOTIDE SEQUENCE [LARGE SCALE GENOMIC DNA]</scope>
    <source>
        <strain evidence="2 3">AU10664</strain>
    </source>
</reference>
<gene>
    <name evidence="2" type="ORF">BAU07_17290</name>
</gene>
<protein>
    <submittedName>
        <fullName evidence="2">Uncharacterized protein</fullName>
    </submittedName>
</protein>
<organism evidence="2 3">
    <name type="scientific">Bordetella flabilis</name>
    <dbReference type="NCBI Taxonomy" id="463014"/>
    <lineage>
        <taxon>Bacteria</taxon>
        <taxon>Pseudomonadati</taxon>
        <taxon>Pseudomonadota</taxon>
        <taxon>Betaproteobacteria</taxon>
        <taxon>Burkholderiales</taxon>
        <taxon>Alcaligenaceae</taxon>
        <taxon>Bordetella</taxon>
    </lineage>
</organism>
<proteinExistence type="predicted"/>
<evidence type="ECO:0000313" key="2">
    <source>
        <dbReference type="EMBL" id="ANN78634.1"/>
    </source>
</evidence>
<evidence type="ECO:0000313" key="3">
    <source>
        <dbReference type="Proteomes" id="UP000091926"/>
    </source>
</evidence>
<dbReference type="Proteomes" id="UP000091926">
    <property type="component" value="Chromosome"/>
</dbReference>